<protein>
    <submittedName>
        <fullName evidence="4">TIGR03943 family protein</fullName>
    </submittedName>
</protein>
<feature type="transmembrane region" description="Helical" evidence="2">
    <location>
        <begin position="12"/>
        <end position="32"/>
    </location>
</feature>
<dbReference type="InterPro" id="IPR052955">
    <property type="entry name" value="UPF0703_membrane_permease"/>
</dbReference>
<dbReference type="Pfam" id="PF21537">
    <property type="entry name" value="DUF1980_C"/>
    <property type="match status" value="1"/>
</dbReference>
<dbReference type="RefSeq" id="WP_358352890.1">
    <property type="nucleotide sequence ID" value="NZ_JBEZFP010000025.1"/>
</dbReference>
<evidence type="ECO:0000259" key="3">
    <source>
        <dbReference type="Pfam" id="PF21537"/>
    </source>
</evidence>
<feature type="region of interest" description="Disordered" evidence="1">
    <location>
        <begin position="276"/>
        <end position="299"/>
    </location>
</feature>
<dbReference type="NCBIfam" id="TIGR03943">
    <property type="entry name" value="TIGR03943 family putative permease subunit"/>
    <property type="match status" value="1"/>
</dbReference>
<keyword evidence="2" id="KW-0472">Membrane</keyword>
<dbReference type="PANTHER" id="PTHR40047">
    <property type="entry name" value="UPF0703 PROTEIN YCGQ"/>
    <property type="match status" value="1"/>
</dbReference>
<dbReference type="EMBL" id="JBEZFP010000025">
    <property type="protein sequence ID" value="MEU8134327.1"/>
    <property type="molecule type" value="Genomic_DNA"/>
</dbReference>
<evidence type="ECO:0000256" key="1">
    <source>
        <dbReference type="SAM" id="MobiDB-lite"/>
    </source>
</evidence>
<keyword evidence="5" id="KW-1185">Reference proteome</keyword>
<comment type="caution">
    <text evidence="4">The sequence shown here is derived from an EMBL/GenBank/DDBJ whole genome shotgun (WGS) entry which is preliminary data.</text>
</comment>
<evidence type="ECO:0000313" key="5">
    <source>
        <dbReference type="Proteomes" id="UP001551482"/>
    </source>
</evidence>
<evidence type="ECO:0000256" key="2">
    <source>
        <dbReference type="SAM" id="Phobius"/>
    </source>
</evidence>
<dbReference type="InterPro" id="IPR048447">
    <property type="entry name" value="DUF1980_C"/>
</dbReference>
<dbReference type="PANTHER" id="PTHR40047:SF1">
    <property type="entry name" value="UPF0703 PROTEIN YCGQ"/>
    <property type="match status" value="1"/>
</dbReference>
<name>A0ABV3DF02_9ACTN</name>
<feature type="region of interest" description="Disordered" evidence="1">
    <location>
        <begin position="73"/>
        <end position="133"/>
    </location>
</feature>
<sequence length="299" mass="31034">MVAAVKRDVQSIVLVLIGAALLRISLDDAMYLRYVKEGLRPALIASGVILLVLGAVGVVRDGILRKHERAEAHVPAHDAVGADQAHGGGDHGDDHGGDGGDGGDGDHGHGHGSDRGHGAHEGHDGHDGHGHDHSKGPHVAWLLCLPVLALFLIAPPALGSYTAERSDTTIAKPAAKTVDAGFPALPPGDPYDMTLGDFGVRAVWDPAETLTGRNIRLTGFATPGKDGTWYINRLVISCCAADAVARKVQIHGVPAPPTDTWVTVVGTWLKTGEAASESATPALTATSVETVPAPKEPYE</sequence>
<feature type="compositionally biased region" description="Basic and acidic residues" evidence="1">
    <location>
        <begin position="88"/>
        <end position="133"/>
    </location>
</feature>
<dbReference type="InterPro" id="IPR015402">
    <property type="entry name" value="DUF1980"/>
</dbReference>
<organism evidence="4 5">
    <name type="scientific">Streptodolium elevatio</name>
    <dbReference type="NCBI Taxonomy" id="3157996"/>
    <lineage>
        <taxon>Bacteria</taxon>
        <taxon>Bacillati</taxon>
        <taxon>Actinomycetota</taxon>
        <taxon>Actinomycetes</taxon>
        <taxon>Kitasatosporales</taxon>
        <taxon>Streptomycetaceae</taxon>
        <taxon>Streptodolium</taxon>
    </lineage>
</organism>
<feature type="transmembrane region" description="Helical" evidence="2">
    <location>
        <begin position="38"/>
        <end position="59"/>
    </location>
</feature>
<feature type="transmembrane region" description="Helical" evidence="2">
    <location>
        <begin position="139"/>
        <end position="158"/>
    </location>
</feature>
<feature type="compositionally biased region" description="Polar residues" evidence="1">
    <location>
        <begin position="277"/>
        <end position="289"/>
    </location>
</feature>
<keyword evidence="2" id="KW-0812">Transmembrane</keyword>
<feature type="domain" description="DUF1980" evidence="3">
    <location>
        <begin position="208"/>
        <end position="298"/>
    </location>
</feature>
<accession>A0ABV3DF02</accession>
<proteinExistence type="predicted"/>
<keyword evidence="2" id="KW-1133">Transmembrane helix</keyword>
<reference evidence="4 5" key="1">
    <citation type="submission" date="2024-06" db="EMBL/GenBank/DDBJ databases">
        <title>The Natural Products Discovery Center: Release of the First 8490 Sequenced Strains for Exploring Actinobacteria Biosynthetic Diversity.</title>
        <authorList>
            <person name="Kalkreuter E."/>
            <person name="Kautsar S.A."/>
            <person name="Yang D."/>
            <person name="Bader C.D."/>
            <person name="Teijaro C.N."/>
            <person name="Fluegel L."/>
            <person name="Davis C.M."/>
            <person name="Simpson J.R."/>
            <person name="Lauterbach L."/>
            <person name="Steele A.D."/>
            <person name="Gui C."/>
            <person name="Meng S."/>
            <person name="Li G."/>
            <person name="Viehrig K."/>
            <person name="Ye F."/>
            <person name="Su P."/>
            <person name="Kiefer A.F."/>
            <person name="Nichols A."/>
            <person name="Cepeda A.J."/>
            <person name="Yan W."/>
            <person name="Fan B."/>
            <person name="Jiang Y."/>
            <person name="Adhikari A."/>
            <person name="Zheng C.-J."/>
            <person name="Schuster L."/>
            <person name="Cowan T.M."/>
            <person name="Smanski M.J."/>
            <person name="Chevrette M.G."/>
            <person name="De Carvalho L.P.S."/>
            <person name="Shen B."/>
        </authorList>
    </citation>
    <scope>NUCLEOTIDE SEQUENCE [LARGE SCALE GENOMIC DNA]</scope>
    <source>
        <strain evidence="4 5">NPDC048946</strain>
    </source>
</reference>
<evidence type="ECO:0000313" key="4">
    <source>
        <dbReference type="EMBL" id="MEU8134327.1"/>
    </source>
</evidence>
<dbReference type="Proteomes" id="UP001551482">
    <property type="component" value="Unassembled WGS sequence"/>
</dbReference>
<gene>
    <name evidence="4" type="ORF">AB0C36_12545</name>
</gene>